<dbReference type="InterPro" id="IPR045389">
    <property type="entry name" value="DUF6522"/>
</dbReference>
<evidence type="ECO:0000313" key="1">
    <source>
        <dbReference type="EMBL" id="NGO55473.1"/>
    </source>
</evidence>
<evidence type="ECO:0000313" key="2">
    <source>
        <dbReference type="Proteomes" id="UP001642900"/>
    </source>
</evidence>
<dbReference type="AlphaFoldDB" id="A0A6G4WMR4"/>
<organism evidence="1 2">
    <name type="scientific">Allomesorhizobium camelthorni</name>
    <dbReference type="NCBI Taxonomy" id="475069"/>
    <lineage>
        <taxon>Bacteria</taxon>
        <taxon>Pseudomonadati</taxon>
        <taxon>Pseudomonadota</taxon>
        <taxon>Alphaproteobacteria</taxon>
        <taxon>Hyphomicrobiales</taxon>
        <taxon>Phyllobacteriaceae</taxon>
        <taxon>Allomesorhizobium</taxon>
    </lineage>
</organism>
<comment type="caution">
    <text evidence="1">The sequence shown here is derived from an EMBL/GenBank/DDBJ whole genome shotgun (WGS) entry which is preliminary data.</text>
</comment>
<proteinExistence type="predicted"/>
<sequence length="103" mass="11087">MIQRDAHPICVNDGVVTIDAAVLAPKLGLSVGALQTEMRRGTVLGVVERGQDEDAGRIRLTFRHGSCTWGVVVEPDGRLADTPPPVGQRVATLFDLARRAAWD</sequence>
<dbReference type="EMBL" id="JAAKZF010000101">
    <property type="protein sequence ID" value="NGO55473.1"/>
    <property type="molecule type" value="Genomic_DNA"/>
</dbReference>
<dbReference type="RefSeq" id="WP_165033826.1">
    <property type="nucleotide sequence ID" value="NZ_JAAKZF010000101.1"/>
</dbReference>
<dbReference type="Proteomes" id="UP001642900">
    <property type="component" value="Unassembled WGS sequence"/>
</dbReference>
<reference evidence="1 2" key="1">
    <citation type="submission" date="2020-02" db="EMBL/GenBank/DDBJ databases">
        <title>Genome sequence of strain CCNWXJ40-4.</title>
        <authorList>
            <person name="Gao J."/>
            <person name="Sun J."/>
        </authorList>
    </citation>
    <scope>NUCLEOTIDE SEQUENCE [LARGE SCALE GENOMIC DNA]</scope>
    <source>
        <strain evidence="1 2">CCNWXJ 40-4</strain>
    </source>
</reference>
<name>A0A6G4WMR4_9HYPH</name>
<keyword evidence="2" id="KW-1185">Reference proteome</keyword>
<accession>A0A6G4WMR4</accession>
<gene>
    <name evidence="1" type="ORF">G6N73_31280</name>
</gene>
<protein>
    <submittedName>
        <fullName evidence="1">Uncharacterized protein</fullName>
    </submittedName>
</protein>
<dbReference type="Pfam" id="PF20132">
    <property type="entry name" value="DUF6522"/>
    <property type="match status" value="1"/>
</dbReference>